<dbReference type="Proteomes" id="UP000194236">
    <property type="component" value="Unassembled WGS sequence"/>
</dbReference>
<reference evidence="3 4" key="1">
    <citation type="submission" date="2017-03" db="EMBL/GenBank/DDBJ databases">
        <title>Genome Survey of Euroglyphus maynei.</title>
        <authorList>
            <person name="Arlian L.G."/>
            <person name="Morgan M.S."/>
            <person name="Rider S.D."/>
        </authorList>
    </citation>
    <scope>NUCLEOTIDE SEQUENCE [LARGE SCALE GENOMIC DNA]</scope>
    <source>
        <strain evidence="3">Arlian Lab</strain>
        <tissue evidence="3">Whole body</tissue>
    </source>
</reference>
<keyword evidence="4" id="KW-1185">Reference proteome</keyword>
<dbReference type="InterPro" id="IPR002719">
    <property type="entry name" value="RB_B"/>
</dbReference>
<feature type="non-terminal residue" evidence="3">
    <location>
        <position position="1"/>
    </location>
</feature>
<protein>
    <recommendedName>
        <fullName evidence="2">Retinoblastoma-associated protein B-box domain-containing protein</fullName>
    </recommendedName>
</protein>
<feature type="region of interest" description="Disordered" evidence="1">
    <location>
        <begin position="419"/>
        <end position="438"/>
    </location>
</feature>
<dbReference type="InterPro" id="IPR036915">
    <property type="entry name" value="Cyclin-like_sf"/>
</dbReference>
<dbReference type="GO" id="GO:0000785">
    <property type="term" value="C:chromatin"/>
    <property type="evidence" value="ECO:0007669"/>
    <property type="project" value="TreeGrafter"/>
</dbReference>
<name>A0A1Y3BB46_EURMA</name>
<proteinExistence type="predicted"/>
<evidence type="ECO:0000313" key="4">
    <source>
        <dbReference type="Proteomes" id="UP000194236"/>
    </source>
</evidence>
<dbReference type="Gene3D" id="1.10.472.10">
    <property type="entry name" value="Cyclin-like"/>
    <property type="match status" value="1"/>
</dbReference>
<dbReference type="PANTHER" id="PTHR13742">
    <property type="entry name" value="RETINOBLASTOMA-ASSOCIATED PROTEIN RB -RELATED"/>
    <property type="match status" value="1"/>
</dbReference>
<evidence type="ECO:0000256" key="1">
    <source>
        <dbReference type="SAM" id="MobiDB-lite"/>
    </source>
</evidence>
<dbReference type="OrthoDB" id="844594at2759"/>
<dbReference type="AlphaFoldDB" id="A0A1Y3BB46"/>
<dbReference type="GO" id="GO:0005634">
    <property type="term" value="C:nucleus"/>
    <property type="evidence" value="ECO:0007669"/>
    <property type="project" value="InterPro"/>
</dbReference>
<gene>
    <name evidence="3" type="ORF">BLA29_003616</name>
</gene>
<sequence length="568" mass="62995">WTKDSPLWILLSKTPAPTSAEVSLDLFNNNNQDGRESVSPFLKSPVIRSESNNLMNTIYTGFPEGNVKRQLFTNNNGDASKCITPQTPLCHDVSVIRSTKSVSQTSTPVKQESDENLVPSPKSTMLLSTPVNKNQRNSQIALFFRKVYSLASHRLYDLFKRLQITSDEVKRKIWTCFENAIQAHTYLMCDHHLDQIIMCCIYAVARININGDRSITFANIIDEYRLQPQGSSIVYRNVLLLASKKPDSISEQSETNVSDSPEANKKFGSVIEFYNTIFVPNMTSSYIMQFSSDEKNPNVKLSPMPRNKFASSNIQSPLRCVPNYPVFVSPLRQSTYSSPSKNITYRFQNNLTTSKDLEQINNMMKSSTAAAHNNNPHLLTMPSNSLGNHNSHRDMKASIATAMISMSSLGGAKRNVSKRILQDDNENGDNVDGSSSKKVPRRINLKIREIFSERQIMSASSSANASTSVSGDESNDSIQFNNPSANGNLNILATKMGIGNNHPKPAFEIDNPAIESLPKHQPILQPVVAQIIQQQSNGDIGATSATIVHHQNVIVPVTTITSNLIRAD</sequence>
<feature type="domain" description="Retinoblastoma-associated protein B-box" evidence="2">
    <location>
        <begin position="140"/>
        <end position="282"/>
    </location>
</feature>
<dbReference type="InterPro" id="IPR028309">
    <property type="entry name" value="RB_fam"/>
</dbReference>
<feature type="region of interest" description="Disordered" evidence="1">
    <location>
        <begin position="101"/>
        <end position="124"/>
    </location>
</feature>
<dbReference type="GO" id="GO:2000134">
    <property type="term" value="P:negative regulation of G1/S transition of mitotic cell cycle"/>
    <property type="evidence" value="ECO:0007669"/>
    <property type="project" value="TreeGrafter"/>
</dbReference>
<dbReference type="EMBL" id="MUJZ01037453">
    <property type="protein sequence ID" value="OTF76445.1"/>
    <property type="molecule type" value="Genomic_DNA"/>
</dbReference>
<evidence type="ECO:0000313" key="3">
    <source>
        <dbReference type="EMBL" id="OTF76445.1"/>
    </source>
</evidence>
<dbReference type="PANTHER" id="PTHR13742:SF17">
    <property type="entry name" value="RE32990P-RELATED"/>
    <property type="match status" value="1"/>
</dbReference>
<dbReference type="SUPFAM" id="SSF47954">
    <property type="entry name" value="Cyclin-like"/>
    <property type="match status" value="1"/>
</dbReference>
<dbReference type="GO" id="GO:0006357">
    <property type="term" value="P:regulation of transcription by RNA polymerase II"/>
    <property type="evidence" value="ECO:0007669"/>
    <property type="project" value="InterPro"/>
</dbReference>
<organism evidence="3 4">
    <name type="scientific">Euroglyphus maynei</name>
    <name type="common">Mayne's house dust mite</name>
    <dbReference type="NCBI Taxonomy" id="6958"/>
    <lineage>
        <taxon>Eukaryota</taxon>
        <taxon>Metazoa</taxon>
        <taxon>Ecdysozoa</taxon>
        <taxon>Arthropoda</taxon>
        <taxon>Chelicerata</taxon>
        <taxon>Arachnida</taxon>
        <taxon>Acari</taxon>
        <taxon>Acariformes</taxon>
        <taxon>Sarcoptiformes</taxon>
        <taxon>Astigmata</taxon>
        <taxon>Psoroptidia</taxon>
        <taxon>Analgoidea</taxon>
        <taxon>Pyroglyphidae</taxon>
        <taxon>Pyroglyphinae</taxon>
        <taxon>Euroglyphus</taxon>
    </lineage>
</organism>
<feature type="compositionally biased region" description="Polar residues" evidence="1">
    <location>
        <begin position="101"/>
        <end position="110"/>
    </location>
</feature>
<dbReference type="Pfam" id="PF01857">
    <property type="entry name" value="RB_B"/>
    <property type="match status" value="1"/>
</dbReference>
<comment type="caution">
    <text evidence="3">The sequence shown here is derived from an EMBL/GenBank/DDBJ whole genome shotgun (WGS) entry which is preliminary data.</text>
</comment>
<dbReference type="GO" id="GO:0030154">
    <property type="term" value="P:cell differentiation"/>
    <property type="evidence" value="ECO:0007669"/>
    <property type="project" value="TreeGrafter"/>
</dbReference>
<evidence type="ECO:0000259" key="2">
    <source>
        <dbReference type="Pfam" id="PF01857"/>
    </source>
</evidence>
<accession>A0A1Y3BB46</accession>
<dbReference type="GO" id="GO:0000977">
    <property type="term" value="F:RNA polymerase II transcription regulatory region sequence-specific DNA binding"/>
    <property type="evidence" value="ECO:0007669"/>
    <property type="project" value="TreeGrafter"/>
</dbReference>
<dbReference type="GO" id="GO:0005667">
    <property type="term" value="C:transcription regulator complex"/>
    <property type="evidence" value="ECO:0007669"/>
    <property type="project" value="TreeGrafter"/>
</dbReference>